<reference evidence="15" key="1">
    <citation type="submission" date="2023-03" db="EMBL/GenBank/DDBJ databases">
        <title>Mating type loci evolution in Malassezia.</title>
        <authorList>
            <person name="Coelho M.A."/>
        </authorList>
    </citation>
    <scope>NUCLEOTIDE SEQUENCE</scope>
    <source>
        <strain evidence="15">CBS 9557</strain>
    </source>
</reference>
<accession>A0AAF0EMF1</accession>
<dbReference type="Proteomes" id="UP001213623">
    <property type="component" value="Chromosome 1"/>
</dbReference>
<evidence type="ECO:0000313" key="16">
    <source>
        <dbReference type="Proteomes" id="UP001213623"/>
    </source>
</evidence>
<evidence type="ECO:0000259" key="14">
    <source>
        <dbReference type="Pfam" id="PF25293"/>
    </source>
</evidence>
<dbReference type="InterPro" id="IPR011678">
    <property type="entry name" value="EMC1_C"/>
</dbReference>
<keyword evidence="16" id="KW-1185">Reference proteome</keyword>
<comment type="subunit">
    <text evidence="3">Component of the ER membrane protein complex (EMC).</text>
</comment>
<evidence type="ECO:0000256" key="8">
    <source>
        <dbReference type="ARBA" id="ARBA00022989"/>
    </source>
</evidence>
<gene>
    <name evidence="15" type="ORF">MNAN1_000364</name>
</gene>
<dbReference type="EMBL" id="CP119892">
    <property type="protein sequence ID" value="WFD25396.1"/>
    <property type="molecule type" value="Genomic_DNA"/>
</dbReference>
<evidence type="ECO:0000256" key="9">
    <source>
        <dbReference type="ARBA" id="ARBA00023136"/>
    </source>
</evidence>
<evidence type="ECO:0000256" key="7">
    <source>
        <dbReference type="ARBA" id="ARBA00022824"/>
    </source>
</evidence>
<comment type="similarity">
    <text evidence="2">Belongs to the EMC1 family.</text>
</comment>
<dbReference type="AlphaFoldDB" id="A0AAF0EMF1"/>
<dbReference type="GO" id="GO:0034975">
    <property type="term" value="P:protein folding in endoplasmic reticulum"/>
    <property type="evidence" value="ECO:0007669"/>
    <property type="project" value="TreeGrafter"/>
</dbReference>
<dbReference type="PANTHER" id="PTHR21573">
    <property type="entry name" value="ER MEMBRANE PROTEIN COMPLEX SUBUNIT 1"/>
    <property type="match status" value="1"/>
</dbReference>
<evidence type="ECO:0000256" key="1">
    <source>
        <dbReference type="ARBA" id="ARBA00004115"/>
    </source>
</evidence>
<feature type="transmembrane region" description="Helical" evidence="11">
    <location>
        <begin position="1037"/>
        <end position="1055"/>
    </location>
</feature>
<evidence type="ECO:0000256" key="5">
    <source>
        <dbReference type="ARBA" id="ARBA00022692"/>
    </source>
</evidence>
<evidence type="ECO:0000313" key="15">
    <source>
        <dbReference type="EMBL" id="WFD25396.1"/>
    </source>
</evidence>
<dbReference type="InterPro" id="IPR011047">
    <property type="entry name" value="Quinoprotein_ADH-like_sf"/>
</dbReference>
<evidence type="ECO:0000256" key="3">
    <source>
        <dbReference type="ARBA" id="ARBA00011276"/>
    </source>
</evidence>
<feature type="signal peptide" evidence="12">
    <location>
        <begin position="1"/>
        <end position="24"/>
    </location>
</feature>
<dbReference type="GO" id="GO:0072546">
    <property type="term" value="C:EMC complex"/>
    <property type="evidence" value="ECO:0007669"/>
    <property type="project" value="InterPro"/>
</dbReference>
<evidence type="ECO:0000256" key="11">
    <source>
        <dbReference type="SAM" id="Phobius"/>
    </source>
</evidence>
<keyword evidence="7" id="KW-0256">Endoplasmic reticulum</keyword>
<dbReference type="PANTHER" id="PTHR21573:SF0">
    <property type="entry name" value="ER MEMBRANE PROTEIN COMPLEX SUBUNIT 1"/>
    <property type="match status" value="1"/>
</dbReference>
<evidence type="ECO:0000256" key="12">
    <source>
        <dbReference type="SAM" id="SignalP"/>
    </source>
</evidence>
<dbReference type="InterPro" id="IPR058545">
    <property type="entry name" value="Beta-prop_EMC1_1st"/>
</dbReference>
<keyword evidence="10" id="KW-0325">Glycoprotein</keyword>
<keyword evidence="5 11" id="KW-0812">Transmembrane</keyword>
<dbReference type="InterPro" id="IPR026895">
    <property type="entry name" value="EMC1"/>
</dbReference>
<protein>
    <recommendedName>
        <fullName evidence="4">ER membrane protein complex subunit 1</fullName>
    </recommendedName>
</protein>
<keyword evidence="9 11" id="KW-0472">Membrane</keyword>
<organism evidence="15 16">
    <name type="scientific">Malassezia nana</name>
    <dbReference type="NCBI Taxonomy" id="180528"/>
    <lineage>
        <taxon>Eukaryota</taxon>
        <taxon>Fungi</taxon>
        <taxon>Dikarya</taxon>
        <taxon>Basidiomycota</taxon>
        <taxon>Ustilaginomycotina</taxon>
        <taxon>Malasseziomycetes</taxon>
        <taxon>Malasseziales</taxon>
        <taxon>Malasseziaceae</taxon>
        <taxon>Malassezia</taxon>
    </lineage>
</organism>
<dbReference type="SUPFAM" id="SSF50998">
    <property type="entry name" value="Quinoprotein alcohol dehydrogenase-like"/>
    <property type="match status" value="1"/>
</dbReference>
<evidence type="ECO:0000256" key="10">
    <source>
        <dbReference type="ARBA" id="ARBA00023180"/>
    </source>
</evidence>
<feature type="domain" description="EMC1 first beta-propeller" evidence="14">
    <location>
        <begin position="79"/>
        <end position="459"/>
    </location>
</feature>
<comment type="subcellular location">
    <subcellularLocation>
        <location evidence="1">Endoplasmic reticulum membrane</location>
        <topology evidence="1">Single-pass type I membrane protein</topology>
    </subcellularLocation>
</comment>
<sequence>MLARLLPWLVCLAVLASLVPQHTSVNAFLHLLQPKKPAPEVITHLSTYLGAPVTQPHEPVRLKHPRFQRFIRDSEDVNTKTSTALITSTEAHSVGALNPRDGSMVWRRLLNEDEEVLGMFSYEDMMLLATNRSGITVRMMIARQGIMEWDQTFPVEIHDDQLPLHAVFPASGGVDVILALGNQVHRINHGSRIWTWEPSEPERVLYVVDYEDFLYVVGAKRVGTLWQPQITVLTLTGEKLASFSVRDDLRDLKSIVLLPYKPRAHIPDALQASPGGGPHMAYLSEKGSVHVVRVNEPAPRVKQIKPRRSKFVRLQDVGLGDRGLFVAVRADDTAEILHVDVDGTLRSAWELEEVAPDSVFEGAYDRRGHAYIQRVYFTRAQRLLNQHIFWADAASDGGRGQVTGVSFQFDHDRHGNVQAASFEVVVTGPQQLTARTALVTSSGSVQLIKDTEHQWILEEGLSQPVQTLLVALPDASLGHAAVSFEAPAQQPIPYTVMEHESLPARVVRHGLALLNIPPAILRYAQTQGLRDLNSLVYALERWLGHTPSQHYKGPTAGGPRDASQAHVPWEAPREAPDVALYHDRFGFQQLVVAASKQGKLYGINQTLVGSHIVWERSLVGFGAGEGAPEPNVRITRLVQTRALGTMMNGSVVPPLVAVVAEVKEPNQQLETRMYELNPLTGEYPSDAAEWVLCHGAAREVFQIGDRPGLVCADGRVLHRTGANVKYVASATENALQGYQVLSPFHSDWDSSLGSAKVAMLWRMALAPNETILAMHDLSRDHVASAGKVRGDRTVLYKYLNPHARLVVTHDGTAQEGHIYLVDTITGQLLYHAYVPDMSTPSAHVTYAENWITLQYTSDNEAAPERLLSIEMYEPEVPADARWTGWWGHRTPEVTPAVSTAPLVFMQTFVLPYSVRAVGVTRTTLGVASRSLVLATNRSEIVLVPRRMLDPRRPLGKPSKADAEERLLPYNPRLPDEPQWRLTKPEHLGARLDSVITSPALLESSSMVLATGLDWVYTVASPSGPFDRLHASFNKAQLVLTILGLFLGIAITHPVVRMRALNARWH</sequence>
<proteinExistence type="inferred from homology"/>
<evidence type="ECO:0000259" key="13">
    <source>
        <dbReference type="Pfam" id="PF07774"/>
    </source>
</evidence>
<evidence type="ECO:0000256" key="6">
    <source>
        <dbReference type="ARBA" id="ARBA00022729"/>
    </source>
</evidence>
<evidence type="ECO:0000256" key="4">
    <source>
        <dbReference type="ARBA" id="ARBA00020824"/>
    </source>
</evidence>
<feature type="chain" id="PRO_5042224720" description="ER membrane protein complex subunit 1" evidence="12">
    <location>
        <begin position="25"/>
        <end position="1065"/>
    </location>
</feature>
<dbReference type="Pfam" id="PF07774">
    <property type="entry name" value="EMC1_C"/>
    <property type="match status" value="1"/>
</dbReference>
<feature type="domain" description="ER membrane protein complex subunit 1 C-terminal" evidence="13">
    <location>
        <begin position="847"/>
        <end position="1064"/>
    </location>
</feature>
<evidence type="ECO:0000256" key="2">
    <source>
        <dbReference type="ARBA" id="ARBA00007904"/>
    </source>
</evidence>
<keyword evidence="6 12" id="KW-0732">Signal</keyword>
<dbReference type="Pfam" id="PF25293">
    <property type="entry name" value="Beta-prop_EMC1_N"/>
    <property type="match status" value="1"/>
</dbReference>
<name>A0AAF0EMF1_9BASI</name>
<keyword evidence="8 11" id="KW-1133">Transmembrane helix</keyword>